<evidence type="ECO:0000313" key="2">
    <source>
        <dbReference type="EMBL" id="MBB6051178.1"/>
    </source>
</evidence>
<evidence type="ECO:0000313" key="3">
    <source>
        <dbReference type="Proteomes" id="UP000520814"/>
    </source>
</evidence>
<dbReference type="Proteomes" id="UP000520814">
    <property type="component" value="Unassembled WGS sequence"/>
</dbReference>
<proteinExistence type="predicted"/>
<dbReference type="InterPro" id="IPR042267">
    <property type="entry name" value="VTC_sf"/>
</dbReference>
<dbReference type="Gene3D" id="3.20.100.30">
    <property type="entry name" value="VTC, catalytic tunnel domain"/>
    <property type="match status" value="1"/>
</dbReference>
<dbReference type="Pfam" id="PF09359">
    <property type="entry name" value="VTC"/>
    <property type="match status" value="1"/>
</dbReference>
<dbReference type="EMBL" id="JACHGW010000002">
    <property type="protein sequence ID" value="MBB6051178.1"/>
    <property type="molecule type" value="Genomic_DNA"/>
</dbReference>
<protein>
    <recommendedName>
        <fullName evidence="1">VTC domain-containing protein</fullName>
    </recommendedName>
</protein>
<dbReference type="RefSeq" id="WP_184197495.1">
    <property type="nucleotide sequence ID" value="NZ_JACHGW010000002.1"/>
</dbReference>
<dbReference type="InterPro" id="IPR033469">
    <property type="entry name" value="CYTH-like_dom_sf"/>
</dbReference>
<comment type="caution">
    <text evidence="2">The sequence shown here is derived from an EMBL/GenBank/DDBJ whole genome shotgun (WGS) entry which is preliminary data.</text>
</comment>
<name>A0A7W9SSB7_ARMRO</name>
<organism evidence="2 3">
    <name type="scientific">Armatimonas rosea</name>
    <dbReference type="NCBI Taxonomy" id="685828"/>
    <lineage>
        <taxon>Bacteria</taxon>
        <taxon>Bacillati</taxon>
        <taxon>Armatimonadota</taxon>
        <taxon>Armatimonadia</taxon>
        <taxon>Armatimonadales</taxon>
        <taxon>Armatimonadaceae</taxon>
        <taxon>Armatimonas</taxon>
    </lineage>
</organism>
<dbReference type="CDD" id="cd07750">
    <property type="entry name" value="PolyPPase_VTC_like"/>
    <property type="match status" value="1"/>
</dbReference>
<keyword evidence="3" id="KW-1185">Reference proteome</keyword>
<dbReference type="GO" id="GO:0006799">
    <property type="term" value="P:polyphosphate biosynthetic process"/>
    <property type="evidence" value="ECO:0007669"/>
    <property type="project" value="UniProtKB-ARBA"/>
</dbReference>
<feature type="domain" description="VTC" evidence="1">
    <location>
        <begin position="13"/>
        <end position="212"/>
    </location>
</feature>
<dbReference type="AlphaFoldDB" id="A0A7W9SSB7"/>
<sequence length="226" mass="24847">MSTDGEIVRAGFERKYLVPEGAAETLLSVVRTLLPPDPYGGRYTVASLYLDTPDLASYRREVQGKWRLRRYSTTETVFAEFKAKPEPGKVHKRRTALAPEACLALPAGKPSWFQRAIHKQSLAPTRLVSYTRDAFVGELGGAEVRLTLDHDIQASACQDFILPGMVPTGVPLTAGRILEIKFEHTLPAALAQLTAELGLLPESFSKYRTAIEKIPPPRGYPTGARG</sequence>
<dbReference type="SUPFAM" id="SSF55154">
    <property type="entry name" value="CYTH-like phosphatases"/>
    <property type="match status" value="1"/>
</dbReference>
<reference evidence="2 3" key="1">
    <citation type="submission" date="2020-08" db="EMBL/GenBank/DDBJ databases">
        <title>Genomic Encyclopedia of Type Strains, Phase IV (KMG-IV): sequencing the most valuable type-strain genomes for metagenomic binning, comparative biology and taxonomic classification.</title>
        <authorList>
            <person name="Goeker M."/>
        </authorList>
    </citation>
    <scope>NUCLEOTIDE SEQUENCE [LARGE SCALE GENOMIC DNA]</scope>
    <source>
        <strain evidence="2 3">DSM 23562</strain>
    </source>
</reference>
<dbReference type="InterPro" id="IPR018966">
    <property type="entry name" value="VTC_domain"/>
</dbReference>
<gene>
    <name evidence="2" type="ORF">HNQ39_002969</name>
</gene>
<evidence type="ECO:0000259" key="1">
    <source>
        <dbReference type="Pfam" id="PF09359"/>
    </source>
</evidence>
<accession>A0A7W9SSB7</accession>